<keyword evidence="2" id="KW-1185">Reference proteome</keyword>
<organism evidence="1 2">
    <name type="scientific">Exiguobacterium aestuarii</name>
    <dbReference type="NCBI Taxonomy" id="273527"/>
    <lineage>
        <taxon>Bacteria</taxon>
        <taxon>Bacillati</taxon>
        <taxon>Bacillota</taxon>
        <taxon>Bacilli</taxon>
        <taxon>Bacillales</taxon>
        <taxon>Bacillales Family XII. Incertae Sedis</taxon>
        <taxon>Exiguobacterium</taxon>
    </lineage>
</organism>
<accession>A0ABW2PQ36</accession>
<dbReference type="InterPro" id="IPR027417">
    <property type="entry name" value="P-loop_NTPase"/>
</dbReference>
<sequence>MGRLWLIEGLPGSGKSTFAEKLCAMIQGAFYSEVDAAHPVDVHDVYWVNERPSHGTILEEIEGGWLVRYEEGEERIGTDVYELPFPLHTRIMCERWRRYVKRFEQEEGDVVFECALLQNPFTIGMVAQDVSLEAIDAYVQAIASILKPIEPTVVYLELNDVARIFPIIYDERPIAWQHGFVEYYTTGVYALKRNLADVSGTVTVLEERQRHELDLLDWLPLRHIRIQNDERSSFEELTKLIEEESSRSCKP</sequence>
<comment type="caution">
    <text evidence="1">The sequence shown here is derived from an EMBL/GenBank/DDBJ whole genome shotgun (WGS) entry which is preliminary data.</text>
</comment>
<dbReference type="RefSeq" id="WP_214790077.1">
    <property type="nucleotide sequence ID" value="NZ_JANIEL010000008.1"/>
</dbReference>
<name>A0ABW2PQ36_9BACL</name>
<dbReference type="EMBL" id="JBHTCE010000002">
    <property type="protein sequence ID" value="MFC7390682.1"/>
    <property type="molecule type" value="Genomic_DNA"/>
</dbReference>
<reference evidence="2" key="1">
    <citation type="journal article" date="2019" name="Int. J. Syst. Evol. Microbiol.">
        <title>The Global Catalogue of Microorganisms (GCM) 10K type strain sequencing project: providing services to taxonomists for standard genome sequencing and annotation.</title>
        <authorList>
            <consortium name="The Broad Institute Genomics Platform"/>
            <consortium name="The Broad Institute Genome Sequencing Center for Infectious Disease"/>
            <person name="Wu L."/>
            <person name="Ma J."/>
        </authorList>
    </citation>
    <scope>NUCLEOTIDE SEQUENCE [LARGE SCALE GENOMIC DNA]</scope>
    <source>
        <strain evidence="2">CCUG 55590</strain>
    </source>
</reference>
<evidence type="ECO:0008006" key="3">
    <source>
        <dbReference type="Google" id="ProtNLM"/>
    </source>
</evidence>
<evidence type="ECO:0000313" key="2">
    <source>
        <dbReference type="Proteomes" id="UP001596439"/>
    </source>
</evidence>
<protein>
    <recommendedName>
        <fullName evidence="3">Adenylyl-sulfate kinase</fullName>
    </recommendedName>
</protein>
<evidence type="ECO:0000313" key="1">
    <source>
        <dbReference type="EMBL" id="MFC7390682.1"/>
    </source>
</evidence>
<dbReference type="Proteomes" id="UP001596439">
    <property type="component" value="Unassembled WGS sequence"/>
</dbReference>
<gene>
    <name evidence="1" type="ORF">ACFQO8_11065</name>
</gene>
<proteinExistence type="predicted"/>
<dbReference type="SUPFAM" id="SSF52540">
    <property type="entry name" value="P-loop containing nucleoside triphosphate hydrolases"/>
    <property type="match status" value="1"/>
</dbReference>
<dbReference type="Gene3D" id="3.40.50.300">
    <property type="entry name" value="P-loop containing nucleotide triphosphate hydrolases"/>
    <property type="match status" value="1"/>
</dbReference>